<keyword evidence="3" id="KW-1185">Reference proteome</keyword>
<accession>A0A6H5GDJ0</accession>
<evidence type="ECO:0000256" key="1">
    <source>
        <dbReference type="SAM" id="MobiDB-lite"/>
    </source>
</evidence>
<evidence type="ECO:0000313" key="3">
    <source>
        <dbReference type="Proteomes" id="UP000479000"/>
    </source>
</evidence>
<protein>
    <submittedName>
        <fullName evidence="2">Uncharacterized protein</fullName>
    </submittedName>
</protein>
<name>A0A6H5GDJ0_9HEMI</name>
<proteinExistence type="predicted"/>
<reference evidence="2 3" key="1">
    <citation type="submission" date="2020-02" db="EMBL/GenBank/DDBJ databases">
        <authorList>
            <person name="Ferguson B K."/>
        </authorList>
    </citation>
    <scope>NUCLEOTIDE SEQUENCE [LARGE SCALE GENOMIC DNA]</scope>
</reference>
<feature type="compositionally biased region" description="Basic and acidic residues" evidence="1">
    <location>
        <begin position="84"/>
        <end position="104"/>
    </location>
</feature>
<sequence length="104" mass="12565">MTYPCPIMAIHVDPPRITTHSCSRTRRQYWTEEKAHPSFRLERLRSRLRICSNFPLFTNNNPLISLLNFEIKQLQDQTQLRDQSQLRDQTKLRDQRQLRDQSQL</sequence>
<dbReference type="EMBL" id="CADCXU010010888">
    <property type="protein sequence ID" value="CAB0001477.1"/>
    <property type="molecule type" value="Genomic_DNA"/>
</dbReference>
<dbReference type="Proteomes" id="UP000479000">
    <property type="component" value="Unassembled WGS sequence"/>
</dbReference>
<feature type="region of interest" description="Disordered" evidence="1">
    <location>
        <begin position="80"/>
        <end position="104"/>
    </location>
</feature>
<gene>
    <name evidence="2" type="ORF">NTEN_LOCUS7264</name>
</gene>
<dbReference type="AlphaFoldDB" id="A0A6H5GDJ0"/>
<organism evidence="2 3">
    <name type="scientific">Nesidiocoris tenuis</name>
    <dbReference type="NCBI Taxonomy" id="355587"/>
    <lineage>
        <taxon>Eukaryota</taxon>
        <taxon>Metazoa</taxon>
        <taxon>Ecdysozoa</taxon>
        <taxon>Arthropoda</taxon>
        <taxon>Hexapoda</taxon>
        <taxon>Insecta</taxon>
        <taxon>Pterygota</taxon>
        <taxon>Neoptera</taxon>
        <taxon>Paraneoptera</taxon>
        <taxon>Hemiptera</taxon>
        <taxon>Heteroptera</taxon>
        <taxon>Panheteroptera</taxon>
        <taxon>Cimicomorpha</taxon>
        <taxon>Miridae</taxon>
        <taxon>Dicyphina</taxon>
        <taxon>Nesidiocoris</taxon>
    </lineage>
</organism>
<evidence type="ECO:0000313" key="2">
    <source>
        <dbReference type="EMBL" id="CAB0001477.1"/>
    </source>
</evidence>